<sequence>MPRPFNRRQALENRAFLAALARTGNARLAARELGFHRSTFTKRRGRDPAFAAEWDAALALAQARLSDRPARRVGEPQVVRLANGRLQLRQPAEHRIGQTARQAFLAALSATANVRLSARAAGFAHSSFYRLRDHDPAFAREMRLALQMGYDRIELALLENMDPARARDDAWRSNDPPPIPPMSAAQAIQLLYLHQKEARLWGTRADRWRRRRGDTDDDRRARRMHKWKAEKAWDREGYEVARAGREGGNAGDLEPPAPQLPALAPLVREDGGKDAGRRALFGGWRLEDWEGR</sequence>
<dbReference type="AlphaFoldDB" id="A0AAJ5X4P0"/>
<reference evidence="2" key="1">
    <citation type="submission" date="2023-03" db="EMBL/GenBank/DDBJ databases">
        <title>Andean soil-derived lignocellulolytic bacterial consortium as a source of novel taxa and putative plastic-active enzymes.</title>
        <authorList>
            <person name="Diaz-Garcia L."/>
            <person name="Chuvochina M."/>
            <person name="Feuerriegel G."/>
            <person name="Bunk B."/>
            <person name="Sproer C."/>
            <person name="Streit W.R."/>
            <person name="Rodriguez L.M."/>
            <person name="Overmann J."/>
            <person name="Jimenez D.J."/>
        </authorList>
    </citation>
    <scope>NUCLEOTIDE SEQUENCE</scope>
    <source>
        <strain evidence="2">MAG 26</strain>
    </source>
</reference>
<name>A0AAJ5X4P0_9SPHN</name>
<evidence type="ECO:0008006" key="4">
    <source>
        <dbReference type="Google" id="ProtNLM"/>
    </source>
</evidence>
<dbReference type="Proteomes" id="UP001218362">
    <property type="component" value="Chromosome"/>
</dbReference>
<evidence type="ECO:0000313" key="3">
    <source>
        <dbReference type="Proteomes" id="UP001218362"/>
    </source>
</evidence>
<organism evidence="2 3">
    <name type="scientific">Candidatus Andeanibacterium colombiense</name>
    <dbReference type="NCBI Taxonomy" id="3121345"/>
    <lineage>
        <taxon>Bacteria</taxon>
        <taxon>Pseudomonadati</taxon>
        <taxon>Pseudomonadota</taxon>
        <taxon>Alphaproteobacteria</taxon>
        <taxon>Sphingomonadales</taxon>
        <taxon>Sphingomonadaceae</taxon>
        <taxon>Candidatus Andeanibacterium</taxon>
    </lineage>
</organism>
<gene>
    <name evidence="2" type="ORF">P0Y56_12805</name>
</gene>
<accession>A0AAJ5X4P0</accession>
<dbReference type="EMBL" id="CP119316">
    <property type="protein sequence ID" value="WEK45899.1"/>
    <property type="molecule type" value="Genomic_DNA"/>
</dbReference>
<evidence type="ECO:0000256" key="1">
    <source>
        <dbReference type="SAM" id="MobiDB-lite"/>
    </source>
</evidence>
<dbReference type="KEGG" id="acob:P0Y56_12805"/>
<feature type="region of interest" description="Disordered" evidence="1">
    <location>
        <begin position="243"/>
        <end position="273"/>
    </location>
</feature>
<proteinExistence type="predicted"/>
<protein>
    <recommendedName>
        <fullName evidence="4">DNA binding HTH domain-containing protein</fullName>
    </recommendedName>
</protein>
<evidence type="ECO:0000313" key="2">
    <source>
        <dbReference type="EMBL" id="WEK45899.1"/>
    </source>
</evidence>